<dbReference type="Gene3D" id="2.60.120.10">
    <property type="entry name" value="Jelly Rolls"/>
    <property type="match status" value="1"/>
</dbReference>
<reference evidence="2 3" key="1">
    <citation type="submission" date="2022-11" db="EMBL/GenBank/DDBJ databases">
        <title>Minimal conservation of predation-associated metabolite biosynthetic gene clusters underscores biosynthetic potential of Myxococcota including descriptions for ten novel species: Archangium lansinium sp. nov., Myxococcus landrumus sp. nov., Nannocystis bai.</title>
        <authorList>
            <person name="Ahearne A."/>
            <person name="Stevens C."/>
            <person name="Dowd S."/>
        </authorList>
    </citation>
    <scope>NUCLEOTIDE SEQUENCE [LARGE SCALE GENOMIC DNA]</scope>
    <source>
        <strain evidence="2 3">BB15-2</strain>
    </source>
</reference>
<feature type="domain" description="Cyclic nucleotide-binding" evidence="1">
    <location>
        <begin position="13"/>
        <end position="82"/>
    </location>
</feature>
<protein>
    <submittedName>
        <fullName evidence="2">Cyclic nucleotide-binding domain-containing protein</fullName>
    </submittedName>
</protein>
<proteinExistence type="predicted"/>
<dbReference type="SUPFAM" id="SSF51206">
    <property type="entry name" value="cAMP-binding domain-like"/>
    <property type="match status" value="1"/>
</dbReference>
<gene>
    <name evidence="2" type="ORF">POL25_28435</name>
</gene>
<sequence length="160" mass="17726">MDDLARLLAAHPFLDGLGRAHHAVLVGCTKNVRFQPGQFLLREGEEARTFYLLRAGRASLEVHVPGRGAVRVETVGAGDVLGLSWTRLDGADPSLPPRVHLDARALDPVVALALDGACLYRKMEADHELGYVLMKRLLALTYHRLERVRLQRLDVYKASP</sequence>
<evidence type="ECO:0000259" key="1">
    <source>
        <dbReference type="PROSITE" id="PS50042"/>
    </source>
</evidence>
<dbReference type="EMBL" id="JAQNDL010000003">
    <property type="protein sequence ID" value="MDC0720866.1"/>
    <property type="molecule type" value="Genomic_DNA"/>
</dbReference>
<evidence type="ECO:0000313" key="2">
    <source>
        <dbReference type="EMBL" id="MDC0720866.1"/>
    </source>
</evidence>
<evidence type="ECO:0000313" key="3">
    <source>
        <dbReference type="Proteomes" id="UP001221686"/>
    </source>
</evidence>
<dbReference type="InterPro" id="IPR014710">
    <property type="entry name" value="RmlC-like_jellyroll"/>
</dbReference>
<dbReference type="PROSITE" id="PS50042">
    <property type="entry name" value="CNMP_BINDING_3"/>
    <property type="match status" value="1"/>
</dbReference>
<dbReference type="SMART" id="SM00100">
    <property type="entry name" value="cNMP"/>
    <property type="match status" value="1"/>
</dbReference>
<name>A0ABT5E4S0_9BACT</name>
<dbReference type="CDD" id="cd00038">
    <property type="entry name" value="CAP_ED"/>
    <property type="match status" value="1"/>
</dbReference>
<accession>A0ABT5E4S0</accession>
<organism evidence="2 3">
    <name type="scientific">Nannocystis bainbridge</name>
    <dbReference type="NCBI Taxonomy" id="2995303"/>
    <lineage>
        <taxon>Bacteria</taxon>
        <taxon>Pseudomonadati</taxon>
        <taxon>Myxococcota</taxon>
        <taxon>Polyangia</taxon>
        <taxon>Nannocystales</taxon>
        <taxon>Nannocystaceae</taxon>
        <taxon>Nannocystis</taxon>
    </lineage>
</organism>
<dbReference type="RefSeq" id="WP_272089375.1">
    <property type="nucleotide sequence ID" value="NZ_JAQNDL010000003.1"/>
</dbReference>
<dbReference type="Proteomes" id="UP001221686">
    <property type="component" value="Unassembled WGS sequence"/>
</dbReference>
<dbReference type="Pfam" id="PF00027">
    <property type="entry name" value="cNMP_binding"/>
    <property type="match status" value="1"/>
</dbReference>
<keyword evidence="3" id="KW-1185">Reference proteome</keyword>
<dbReference type="InterPro" id="IPR000595">
    <property type="entry name" value="cNMP-bd_dom"/>
</dbReference>
<comment type="caution">
    <text evidence="2">The sequence shown here is derived from an EMBL/GenBank/DDBJ whole genome shotgun (WGS) entry which is preliminary data.</text>
</comment>
<dbReference type="InterPro" id="IPR018490">
    <property type="entry name" value="cNMP-bd_dom_sf"/>
</dbReference>